<dbReference type="HAMAP" id="MF_00379">
    <property type="entry name" value="GTPase_MnmE"/>
    <property type="match status" value="1"/>
</dbReference>
<evidence type="ECO:0000256" key="1">
    <source>
        <dbReference type="ARBA" id="ARBA00011043"/>
    </source>
</evidence>
<dbReference type="STRING" id="1142511.WIGMOR_0012"/>
<feature type="binding site" evidence="6">
    <location>
        <position position="258"/>
    </location>
    <ligand>
        <name>Mg(2+)</name>
        <dbReference type="ChEBI" id="CHEBI:18420"/>
    </ligand>
</feature>
<evidence type="ECO:0000256" key="5">
    <source>
        <dbReference type="ARBA" id="ARBA00023134"/>
    </source>
</evidence>
<feature type="domain" description="TrmE-type G" evidence="8">
    <location>
        <begin position="223"/>
        <end position="385"/>
    </location>
</feature>
<reference evidence="9 10" key="1">
    <citation type="journal article" date="2012" name="MBio">
        <title>Insight into the transmission biology and species-specific functional capabilities of tsetse (Diptera: glossinidae) obligate symbiont wigglesworthia.</title>
        <authorList>
            <person name="Rio R.V."/>
            <person name="Symula R.E."/>
            <person name="Wang J."/>
            <person name="Lohs C."/>
            <person name="Wu Y.N."/>
            <person name="Snyder A.K."/>
            <person name="Bjornson R.D."/>
            <person name="Oshima K."/>
            <person name="Biehl B.S."/>
            <person name="Perna N.T."/>
            <person name="Hattori M."/>
            <person name="Aksoy S."/>
        </authorList>
    </citation>
    <scope>NUCLEOTIDE SEQUENCE [LARGE SCALE GENOMIC DNA]</scope>
    <source>
        <strain evidence="9">WGM</strain>
    </source>
</reference>
<dbReference type="Proteomes" id="UP000009061">
    <property type="component" value="Chromosome"/>
</dbReference>
<feature type="binding site" evidence="6">
    <location>
        <position position="127"/>
    </location>
    <ligand>
        <name>(6S)-5-formyl-5,6,7,8-tetrahydrofolate</name>
        <dbReference type="ChEBI" id="CHEBI:57457"/>
    </ligand>
</feature>
<keyword evidence="6" id="KW-0479">Metal-binding</keyword>
<feature type="binding site" evidence="6">
    <location>
        <position position="252"/>
    </location>
    <ligand>
        <name>K(+)</name>
        <dbReference type="ChEBI" id="CHEBI:29103"/>
    </ligand>
</feature>
<feature type="binding site" evidence="6">
    <location>
        <position position="257"/>
    </location>
    <ligand>
        <name>K(+)</name>
        <dbReference type="ChEBI" id="CHEBI:29103"/>
    </ligand>
</feature>
<feature type="binding site" evidence="6">
    <location>
        <position position="233"/>
    </location>
    <ligand>
        <name>K(+)</name>
        <dbReference type="ChEBI" id="CHEBI:29103"/>
    </ligand>
</feature>
<dbReference type="GO" id="GO:0005829">
    <property type="term" value="C:cytosol"/>
    <property type="evidence" value="ECO:0007669"/>
    <property type="project" value="TreeGrafter"/>
</dbReference>
<dbReference type="CDD" id="cd04164">
    <property type="entry name" value="trmE"/>
    <property type="match status" value="1"/>
</dbReference>
<comment type="cofactor">
    <cofactor evidence="6">
        <name>K(+)</name>
        <dbReference type="ChEBI" id="CHEBI:29103"/>
    </cofactor>
    <text evidence="6">Binds 1 potassium ion per subunit.</text>
</comment>
<dbReference type="Pfam" id="PF12631">
    <property type="entry name" value="MnmE_helical"/>
    <property type="match status" value="1"/>
</dbReference>
<evidence type="ECO:0000256" key="7">
    <source>
        <dbReference type="RuleBase" id="RU003313"/>
    </source>
</evidence>
<dbReference type="OrthoDB" id="9805918at2"/>
<dbReference type="InterPro" id="IPR005225">
    <property type="entry name" value="Small_GTP-bd"/>
</dbReference>
<dbReference type="InterPro" id="IPR006073">
    <property type="entry name" value="GTP-bd"/>
</dbReference>
<feature type="binding site" evidence="6">
    <location>
        <position position="254"/>
    </location>
    <ligand>
        <name>K(+)</name>
        <dbReference type="ChEBI" id="CHEBI:29103"/>
    </ligand>
</feature>
<name>H6Q491_WIGGL</name>
<keyword evidence="3 6" id="KW-0547">Nucleotide-binding</keyword>
<dbReference type="Pfam" id="PF10396">
    <property type="entry name" value="TrmE_N"/>
    <property type="match status" value="1"/>
</dbReference>
<dbReference type="GO" id="GO:0005525">
    <property type="term" value="F:GTP binding"/>
    <property type="evidence" value="ECO:0007669"/>
    <property type="project" value="UniProtKB-UniRule"/>
</dbReference>
<feature type="binding site" evidence="6">
    <location>
        <position position="237"/>
    </location>
    <ligand>
        <name>Mg(2+)</name>
        <dbReference type="ChEBI" id="CHEBI:18420"/>
    </ligand>
</feature>
<dbReference type="PANTHER" id="PTHR42714">
    <property type="entry name" value="TRNA MODIFICATION GTPASE GTPBP3"/>
    <property type="match status" value="1"/>
</dbReference>
<evidence type="ECO:0000256" key="6">
    <source>
        <dbReference type="HAMAP-Rule" id="MF_00379"/>
    </source>
</evidence>
<dbReference type="GO" id="GO:0046872">
    <property type="term" value="F:metal ion binding"/>
    <property type="evidence" value="ECO:0007669"/>
    <property type="project" value="UniProtKB-KW"/>
</dbReference>
<dbReference type="GO" id="GO:0003924">
    <property type="term" value="F:GTPase activity"/>
    <property type="evidence" value="ECO:0007669"/>
    <property type="project" value="UniProtKB-UniRule"/>
</dbReference>
<proteinExistence type="inferred from homology"/>
<feature type="binding site" evidence="6">
    <location>
        <begin position="277"/>
        <end position="280"/>
    </location>
    <ligand>
        <name>GTP</name>
        <dbReference type="ChEBI" id="CHEBI:37565"/>
    </ligand>
</feature>
<dbReference type="InterPro" id="IPR031168">
    <property type="entry name" value="G_TrmE"/>
</dbReference>
<evidence type="ECO:0000259" key="8">
    <source>
        <dbReference type="PROSITE" id="PS51709"/>
    </source>
</evidence>
<dbReference type="PROSITE" id="PS51709">
    <property type="entry name" value="G_TRME"/>
    <property type="match status" value="1"/>
</dbReference>
<dbReference type="NCBIfam" id="TIGR00450">
    <property type="entry name" value="mnmE_trmE_thdF"/>
    <property type="match status" value="1"/>
</dbReference>
<evidence type="ECO:0000256" key="2">
    <source>
        <dbReference type="ARBA" id="ARBA00022694"/>
    </source>
</evidence>
<dbReference type="HOGENOM" id="CLU_019624_4_1_6"/>
<dbReference type="InterPro" id="IPR018948">
    <property type="entry name" value="GTP-bd_TrmE_N"/>
</dbReference>
<dbReference type="RefSeq" id="WP_014353813.1">
    <property type="nucleotide sequence ID" value="NC_016893.1"/>
</dbReference>
<keyword evidence="4 6" id="KW-0630">Potassium</keyword>
<feature type="binding site" evidence="6">
    <location>
        <position position="30"/>
    </location>
    <ligand>
        <name>(6S)-5-formyl-5,6,7,8-tetrahydrofolate</name>
        <dbReference type="ChEBI" id="CHEBI:57457"/>
    </ligand>
</feature>
<keyword evidence="10" id="KW-1185">Reference proteome</keyword>
<dbReference type="Gene3D" id="3.40.50.300">
    <property type="entry name" value="P-loop containing nucleotide triphosphate hydrolases"/>
    <property type="match status" value="1"/>
</dbReference>
<dbReference type="EC" id="3.6.-.-" evidence="6"/>
<organism evidence="9 10">
    <name type="scientific">Wigglesworthia glossinidia endosymbiont of Glossina morsitans morsitans</name>
    <name type="common">Yale colony</name>
    <dbReference type="NCBI Taxonomy" id="1142511"/>
    <lineage>
        <taxon>Bacteria</taxon>
        <taxon>Pseudomonadati</taxon>
        <taxon>Pseudomonadota</taxon>
        <taxon>Gammaproteobacteria</taxon>
        <taxon>Enterobacterales</taxon>
        <taxon>Erwiniaceae</taxon>
        <taxon>Wigglesworthia</taxon>
    </lineage>
</organism>
<keyword evidence="6" id="KW-0963">Cytoplasm</keyword>
<keyword evidence="5 6" id="KW-0342">GTP-binding</keyword>
<feature type="binding site" evidence="6">
    <location>
        <begin position="233"/>
        <end position="238"/>
    </location>
    <ligand>
        <name>GTP</name>
        <dbReference type="ChEBI" id="CHEBI:37565"/>
    </ligand>
</feature>
<dbReference type="AlphaFoldDB" id="H6Q491"/>
<evidence type="ECO:0000256" key="4">
    <source>
        <dbReference type="ARBA" id="ARBA00022958"/>
    </source>
</evidence>
<dbReference type="SUPFAM" id="SSF52540">
    <property type="entry name" value="P-loop containing nucleoside triphosphate hydrolases"/>
    <property type="match status" value="1"/>
</dbReference>
<keyword evidence="6" id="KW-0378">Hydrolase</keyword>
<gene>
    <name evidence="6 9" type="primary">mnmE</name>
    <name evidence="9" type="synonym">thdF</name>
    <name evidence="6 9" type="synonym">trmE</name>
    <name evidence="9" type="ORF">WIGMOR_0012</name>
</gene>
<comment type="similarity">
    <text evidence="1 6 7">Belongs to the TRAFAC class TrmE-Era-EngA-EngB-Septin-like GTPase superfamily. TrmE GTPase family.</text>
</comment>
<dbReference type="PANTHER" id="PTHR42714:SF2">
    <property type="entry name" value="TRNA MODIFICATION GTPASE GTPBP3, MITOCHONDRIAL"/>
    <property type="match status" value="1"/>
</dbReference>
<comment type="subunit">
    <text evidence="6">Homodimer. Heterotetramer of two MnmE and two MnmG subunits.</text>
</comment>
<comment type="function">
    <text evidence="6">Exhibits a very high intrinsic GTPase hydrolysis rate. Involved in the addition of a carboxymethylaminomethyl (cmnm) group at the wobble position (U34) of certain tRNAs, forming tRNA-cmnm(5)s(2)U34.</text>
</comment>
<dbReference type="InterPro" id="IPR004520">
    <property type="entry name" value="GTPase_MnmE"/>
</dbReference>
<dbReference type="Pfam" id="PF01926">
    <property type="entry name" value="MMR_HSR1"/>
    <property type="match status" value="1"/>
</dbReference>
<dbReference type="Gene3D" id="1.20.120.430">
    <property type="entry name" value="tRNA modification GTPase MnmE domain 2"/>
    <property type="match status" value="1"/>
</dbReference>
<dbReference type="EMBL" id="CP003315">
    <property type="protein sequence ID" value="AFA40874.1"/>
    <property type="molecule type" value="Genomic_DNA"/>
</dbReference>
<evidence type="ECO:0000256" key="3">
    <source>
        <dbReference type="ARBA" id="ARBA00022741"/>
    </source>
</evidence>
<comment type="caution">
    <text evidence="6">Lacks conserved residue(s) required for the propagation of feature annotation.</text>
</comment>
<dbReference type="CDD" id="cd14858">
    <property type="entry name" value="TrmE_N"/>
    <property type="match status" value="1"/>
</dbReference>
<keyword evidence="6" id="KW-0460">Magnesium</keyword>
<evidence type="ECO:0000313" key="9">
    <source>
        <dbReference type="EMBL" id="AFA40874.1"/>
    </source>
</evidence>
<protein>
    <recommendedName>
        <fullName evidence="6">tRNA modification GTPase MnmE</fullName>
        <ecNumber evidence="6">3.6.-.-</ecNumber>
    </recommendedName>
</protein>
<feature type="binding site" evidence="6">
    <location>
        <position position="87"/>
    </location>
    <ligand>
        <name>(6S)-5-formyl-5,6,7,8-tetrahydrofolate</name>
        <dbReference type="ChEBI" id="CHEBI:57457"/>
    </ligand>
</feature>
<evidence type="ECO:0000313" key="10">
    <source>
        <dbReference type="Proteomes" id="UP000009061"/>
    </source>
</evidence>
<dbReference type="InterPro" id="IPR025867">
    <property type="entry name" value="MnmE_helical"/>
</dbReference>
<feature type="binding site" evidence="6">
    <location>
        <begin position="343"/>
        <end position="346"/>
    </location>
    <ligand>
        <name>GTP</name>
        <dbReference type="ChEBI" id="CHEBI:37565"/>
    </ligand>
</feature>
<dbReference type="InterPro" id="IPR027368">
    <property type="entry name" value="MnmE_dom2"/>
</dbReference>
<dbReference type="Gene3D" id="3.30.1360.120">
    <property type="entry name" value="Probable tRNA modification gtpase trme, domain 1"/>
    <property type="match status" value="1"/>
</dbReference>
<accession>H6Q491</accession>
<sequence>MLTINNQYNKNDTIAAIATPPGRGGIGVLRISGALSAKVSKIFLKKIPKIKHATYLPFYNMKGNLLDQGIVLFFKKPYSLTGEDVLELQAHGAPITLNVLLQEIISIPNIRIANPGEFLERAFINGKIDLIQAEAISDLINARSVQASRSALFALKGDFSKKIHKLLYLIQKLRMNIEMTCDFSEENTHVIDIINMKKNLKKIFLKIKKIQNLSKYSNLLQEGIKIAIIGKPNAGKSSIFNALSGRKSAIVTKIPGTTRDVLHEYININGVSINISDTAGLRVTRDIIENIGIRRALKEVCISDHVLFIVDSSIDSSNDIYKLWPQYKEFALKLNKKIAVIRNKADLSKEPIGIIDNQDYPIITISVNDNSSIDILIKYLKNLKCLQLNEEGYFIAKQRHLYELKITKYHIFQGKKILRENTLELVAEELSAAQKALERILGINLNSNSFLNEIFSNFCIGK</sequence>
<dbReference type="InterPro" id="IPR027266">
    <property type="entry name" value="TrmE/GcvT-like"/>
</dbReference>
<keyword evidence="2 6" id="KW-0819">tRNA processing</keyword>
<dbReference type="eggNOG" id="COG0486">
    <property type="taxonomic scope" value="Bacteria"/>
</dbReference>
<dbReference type="GO" id="GO:0030488">
    <property type="term" value="P:tRNA methylation"/>
    <property type="evidence" value="ECO:0007669"/>
    <property type="project" value="TreeGrafter"/>
</dbReference>
<feature type="binding site" evidence="6">
    <location>
        <position position="462"/>
    </location>
    <ligand>
        <name>(6S)-5-formyl-5,6,7,8-tetrahydrofolate</name>
        <dbReference type="ChEBI" id="CHEBI:57457"/>
    </ligand>
</feature>
<comment type="subcellular location">
    <subcellularLocation>
        <location evidence="6">Cytoplasm</location>
    </subcellularLocation>
</comment>
<feature type="binding site" evidence="6">
    <location>
        <begin position="252"/>
        <end position="258"/>
    </location>
    <ligand>
        <name>GTP</name>
        <dbReference type="ChEBI" id="CHEBI:37565"/>
    </ligand>
</feature>
<dbReference type="InterPro" id="IPR027417">
    <property type="entry name" value="P-loop_NTPase"/>
</dbReference>
<dbReference type="GO" id="GO:0002098">
    <property type="term" value="P:tRNA wobble uridine modification"/>
    <property type="evidence" value="ECO:0007669"/>
    <property type="project" value="TreeGrafter"/>
</dbReference>
<dbReference type="KEGG" id="wgl:WIGMOR_0012"/>
<dbReference type="NCBIfam" id="TIGR00231">
    <property type="entry name" value="small_GTP"/>
    <property type="match status" value="1"/>
</dbReference>